<dbReference type="OrthoDB" id="581105at2"/>
<dbReference type="Pfam" id="PF13424">
    <property type="entry name" value="TPR_12"/>
    <property type="match status" value="1"/>
</dbReference>
<protein>
    <recommendedName>
        <fullName evidence="3">MalT-like TPR region domain-containing protein</fullName>
    </recommendedName>
</protein>
<reference evidence="1 2" key="1">
    <citation type="submission" date="2019-10" db="EMBL/GenBank/DDBJ databases">
        <title>Whole genome shotgun sequence of Acrocarpospora macrocephala NBRC 16266.</title>
        <authorList>
            <person name="Ichikawa N."/>
            <person name="Kimura A."/>
            <person name="Kitahashi Y."/>
            <person name="Komaki H."/>
            <person name="Oguchi A."/>
        </authorList>
    </citation>
    <scope>NUCLEOTIDE SEQUENCE [LARGE SCALE GENOMIC DNA]</scope>
    <source>
        <strain evidence="1 2">NBRC 16266</strain>
    </source>
</reference>
<dbReference type="PANTHER" id="PTHR10098:SF108">
    <property type="entry name" value="TETRATRICOPEPTIDE REPEAT PROTEIN 28"/>
    <property type="match status" value="1"/>
</dbReference>
<dbReference type="AlphaFoldDB" id="A0A5M3WFG0"/>
<dbReference type="EMBL" id="BLAE01000007">
    <property type="protein sequence ID" value="GES07797.1"/>
    <property type="molecule type" value="Genomic_DNA"/>
</dbReference>
<accession>A0A5M3WFG0</accession>
<name>A0A5M3WFG0_9ACTN</name>
<gene>
    <name evidence="1" type="ORF">Amac_013920</name>
</gene>
<keyword evidence="2" id="KW-1185">Reference proteome</keyword>
<dbReference type="Gene3D" id="1.25.40.10">
    <property type="entry name" value="Tetratricopeptide repeat domain"/>
    <property type="match status" value="1"/>
</dbReference>
<dbReference type="Proteomes" id="UP000331127">
    <property type="component" value="Unassembled WGS sequence"/>
</dbReference>
<dbReference type="InterPro" id="IPR019734">
    <property type="entry name" value="TPR_rpt"/>
</dbReference>
<dbReference type="SMART" id="SM00028">
    <property type="entry name" value="TPR"/>
    <property type="match status" value="6"/>
</dbReference>
<comment type="caution">
    <text evidence="1">The sequence shown here is derived from an EMBL/GenBank/DDBJ whole genome shotgun (WGS) entry which is preliminary data.</text>
</comment>
<dbReference type="PANTHER" id="PTHR10098">
    <property type="entry name" value="RAPSYN-RELATED"/>
    <property type="match status" value="1"/>
</dbReference>
<proteinExistence type="predicted"/>
<sequence>MEAQTRSEREEGFLALPDDAMRLFGLLALHPGAEFPLEAAASLAGEPLVPVRQQLEVLDRAGLITQAAPGRYRIPDAFRAPSAESARKNATEADHALARLVCWYLHTADWLGYVLTPCDAYDLETEVLPGVAPRPFDQPEPALAWWEAERATILSIVRTAAHAGLHGLAWRMSAVLRAVYAHRNAFDDWREVGAIGAASAVADGDLAGQALAAESLGDLCAQTCRLREAESHHRHALEIRRRLGDRYGQARSLNALGLLRLRQRRLREARTHFEDSSLIFAELDDTAHWLAVSGANEAEALIELDRAAEAAHILGEIVEVFDHFHDRSCQGHALVLRARAQRAQGDLISARACIDAAVVIAATAGNRMWRGSWLLEFGHVQRAAGQSAEALEAYRRAADLHCEFGDRSGEAVALAAAAETHREQGRAEEAVTLHRAAEAVHRDLGDRWHQGLSLVGMGKALASLQRLPQARTQWQHALTALAAFTDPPATKLRREIQVTLTYLQGH</sequence>
<organism evidence="1 2">
    <name type="scientific">Acrocarpospora macrocephala</name>
    <dbReference type="NCBI Taxonomy" id="150177"/>
    <lineage>
        <taxon>Bacteria</taxon>
        <taxon>Bacillati</taxon>
        <taxon>Actinomycetota</taxon>
        <taxon>Actinomycetes</taxon>
        <taxon>Streptosporangiales</taxon>
        <taxon>Streptosporangiaceae</taxon>
        <taxon>Acrocarpospora</taxon>
    </lineage>
</organism>
<evidence type="ECO:0008006" key="3">
    <source>
        <dbReference type="Google" id="ProtNLM"/>
    </source>
</evidence>
<evidence type="ECO:0000313" key="2">
    <source>
        <dbReference type="Proteomes" id="UP000331127"/>
    </source>
</evidence>
<dbReference type="InterPro" id="IPR011990">
    <property type="entry name" value="TPR-like_helical_dom_sf"/>
</dbReference>
<dbReference type="SUPFAM" id="SSF48452">
    <property type="entry name" value="TPR-like"/>
    <property type="match status" value="2"/>
</dbReference>
<evidence type="ECO:0000313" key="1">
    <source>
        <dbReference type="EMBL" id="GES07797.1"/>
    </source>
</evidence>